<dbReference type="AlphaFoldDB" id="A0A814L615"/>
<dbReference type="Proteomes" id="UP000663829">
    <property type="component" value="Unassembled WGS sequence"/>
</dbReference>
<evidence type="ECO:0000313" key="4">
    <source>
        <dbReference type="Proteomes" id="UP000663829"/>
    </source>
</evidence>
<feature type="region of interest" description="Disordered" evidence="1">
    <location>
        <begin position="122"/>
        <end position="152"/>
    </location>
</feature>
<feature type="region of interest" description="Disordered" evidence="1">
    <location>
        <begin position="158"/>
        <end position="177"/>
    </location>
</feature>
<accession>A0A814L615</accession>
<dbReference type="Proteomes" id="UP000681722">
    <property type="component" value="Unassembled WGS sequence"/>
</dbReference>
<protein>
    <submittedName>
        <fullName evidence="2">Uncharacterized protein</fullName>
    </submittedName>
</protein>
<sequence length="275" mass="31630">MVIKPSLHMNSPDQTIINGNEQEKFVEHLNQRLIYDREKRKRTRDYATILKQYNTPKYVYTPPKSIYYYDHTVQKQRKLADQRPPFPSQKVLPPSPVRIQKLPLTPRTDYWLGLCQPSIHLKERGKDKTNSISTKTTKDPSSTTPPPLVTQHLVSDLNSNGEENQSRNDFSHHASSSSVVDRILTTSNLNHKPKTFNRLPLVKSNNKINITNINNTSVSYYTPSSSRVPSIVRPDSLFDCQTLIADGKKVLDTRSHENMRQQQIMKNKKQIVVPS</sequence>
<feature type="compositionally biased region" description="Low complexity" evidence="1">
    <location>
        <begin position="131"/>
        <end position="142"/>
    </location>
</feature>
<dbReference type="EMBL" id="CAJOBC010004467">
    <property type="protein sequence ID" value="CAF3828915.1"/>
    <property type="molecule type" value="Genomic_DNA"/>
</dbReference>
<organism evidence="2 4">
    <name type="scientific">Didymodactylos carnosus</name>
    <dbReference type="NCBI Taxonomy" id="1234261"/>
    <lineage>
        <taxon>Eukaryota</taxon>
        <taxon>Metazoa</taxon>
        <taxon>Spiralia</taxon>
        <taxon>Gnathifera</taxon>
        <taxon>Rotifera</taxon>
        <taxon>Eurotatoria</taxon>
        <taxon>Bdelloidea</taxon>
        <taxon>Philodinida</taxon>
        <taxon>Philodinidae</taxon>
        <taxon>Didymodactylos</taxon>
    </lineage>
</organism>
<keyword evidence="4" id="KW-1185">Reference proteome</keyword>
<proteinExistence type="predicted"/>
<comment type="caution">
    <text evidence="2">The sequence shown here is derived from an EMBL/GenBank/DDBJ whole genome shotgun (WGS) entry which is preliminary data.</text>
</comment>
<evidence type="ECO:0000313" key="2">
    <source>
        <dbReference type="EMBL" id="CAF1060680.1"/>
    </source>
</evidence>
<name>A0A814L615_9BILA</name>
<evidence type="ECO:0000313" key="3">
    <source>
        <dbReference type="EMBL" id="CAF3828915.1"/>
    </source>
</evidence>
<reference evidence="2" key="1">
    <citation type="submission" date="2021-02" db="EMBL/GenBank/DDBJ databases">
        <authorList>
            <person name="Nowell W R."/>
        </authorList>
    </citation>
    <scope>NUCLEOTIDE SEQUENCE</scope>
</reference>
<evidence type="ECO:0000256" key="1">
    <source>
        <dbReference type="SAM" id="MobiDB-lite"/>
    </source>
</evidence>
<dbReference type="EMBL" id="CAJNOQ010004469">
    <property type="protein sequence ID" value="CAF1060680.1"/>
    <property type="molecule type" value="Genomic_DNA"/>
</dbReference>
<gene>
    <name evidence="2" type="ORF">GPM918_LOCUS16761</name>
    <name evidence="3" type="ORF">SRO942_LOCUS16753</name>
</gene>